<keyword evidence="2" id="KW-1185">Reference proteome</keyword>
<name>A0AA87BCS3_9FABA</name>
<gene>
    <name evidence="1" type="ORF">AYBTSS11_LOCUS30680</name>
</gene>
<sequence length="79" mass="9111">MEEELVEIGIISLYKSNIGRTKLEFGITKMRRSHREASSQANDKKKDMPILIILEFYDQLLKEVAFKDPDGNILEVVDV</sequence>
<dbReference type="Proteomes" id="UP001189624">
    <property type="component" value="Chromosome 11"/>
</dbReference>
<reference evidence="1" key="1">
    <citation type="submission" date="2023-10" db="EMBL/GenBank/DDBJ databases">
        <authorList>
            <person name="Domelevo Entfellner J.-B."/>
        </authorList>
    </citation>
    <scope>NUCLEOTIDE SEQUENCE</scope>
</reference>
<protein>
    <submittedName>
        <fullName evidence="1">Uncharacterized protein</fullName>
    </submittedName>
</protein>
<proteinExistence type="predicted"/>
<dbReference type="EMBL" id="OY731408">
    <property type="protein sequence ID" value="CAJ1978485.1"/>
    <property type="molecule type" value="Genomic_DNA"/>
</dbReference>
<organism evidence="1 2">
    <name type="scientific">Sphenostylis stenocarpa</name>
    <dbReference type="NCBI Taxonomy" id="92480"/>
    <lineage>
        <taxon>Eukaryota</taxon>
        <taxon>Viridiplantae</taxon>
        <taxon>Streptophyta</taxon>
        <taxon>Embryophyta</taxon>
        <taxon>Tracheophyta</taxon>
        <taxon>Spermatophyta</taxon>
        <taxon>Magnoliopsida</taxon>
        <taxon>eudicotyledons</taxon>
        <taxon>Gunneridae</taxon>
        <taxon>Pentapetalae</taxon>
        <taxon>rosids</taxon>
        <taxon>fabids</taxon>
        <taxon>Fabales</taxon>
        <taxon>Fabaceae</taxon>
        <taxon>Papilionoideae</taxon>
        <taxon>50 kb inversion clade</taxon>
        <taxon>NPAAA clade</taxon>
        <taxon>indigoferoid/millettioid clade</taxon>
        <taxon>Phaseoleae</taxon>
        <taxon>Sphenostylis</taxon>
    </lineage>
</organism>
<accession>A0AA87BCS3</accession>
<evidence type="ECO:0000313" key="1">
    <source>
        <dbReference type="EMBL" id="CAJ1978485.1"/>
    </source>
</evidence>
<dbReference type="AlphaFoldDB" id="A0AA87BCS3"/>
<dbReference type="Gramene" id="rna-AYBTSS11_LOCUS30680">
    <property type="protein sequence ID" value="CAJ1978485.1"/>
    <property type="gene ID" value="gene-AYBTSS11_LOCUS30680"/>
</dbReference>
<evidence type="ECO:0000313" key="2">
    <source>
        <dbReference type="Proteomes" id="UP001189624"/>
    </source>
</evidence>